<evidence type="ECO:0000259" key="8">
    <source>
        <dbReference type="PROSITE" id="PS50056"/>
    </source>
</evidence>
<name>A0A7R9A366_9CRUS</name>
<dbReference type="Gene3D" id="3.90.190.10">
    <property type="entry name" value="Protein tyrosine phosphatase superfamily"/>
    <property type="match status" value="1"/>
</dbReference>
<dbReference type="Pfam" id="PF06602">
    <property type="entry name" value="Myotub-related"/>
    <property type="match status" value="1"/>
</dbReference>
<organism evidence="10">
    <name type="scientific">Darwinula stevensoni</name>
    <dbReference type="NCBI Taxonomy" id="69355"/>
    <lineage>
        <taxon>Eukaryota</taxon>
        <taxon>Metazoa</taxon>
        <taxon>Ecdysozoa</taxon>
        <taxon>Arthropoda</taxon>
        <taxon>Crustacea</taxon>
        <taxon>Oligostraca</taxon>
        <taxon>Ostracoda</taxon>
        <taxon>Podocopa</taxon>
        <taxon>Podocopida</taxon>
        <taxon>Darwinulocopina</taxon>
        <taxon>Darwinuloidea</taxon>
        <taxon>Darwinulidae</taxon>
        <taxon>Darwinula</taxon>
    </lineage>
</organism>
<evidence type="ECO:0000256" key="2">
    <source>
        <dbReference type="ARBA" id="ARBA00004496"/>
    </source>
</evidence>
<evidence type="ECO:0000256" key="5">
    <source>
        <dbReference type="ARBA" id="ARBA00022801"/>
    </source>
</evidence>
<comment type="subcellular location">
    <subcellularLocation>
        <location evidence="2">Cytoplasm</location>
    </subcellularLocation>
    <subcellularLocation>
        <location evidence="1">Endomembrane system</location>
        <topology evidence="1">Peripheral membrane protein</topology>
    </subcellularLocation>
</comment>
<dbReference type="InterPro" id="IPR010569">
    <property type="entry name" value="Myotubularin-like_Pase_dom"/>
</dbReference>
<feature type="non-terminal residue" evidence="10">
    <location>
        <position position="400"/>
    </location>
</feature>
<proteinExistence type="inferred from homology"/>
<dbReference type="InterPro" id="IPR048994">
    <property type="entry name" value="PH-GRAM_MTMR6-9"/>
</dbReference>
<comment type="similarity">
    <text evidence="3">Belongs to the protein-tyrosine phosphatase family. Non-receptor class myotubularin subfamily.</text>
</comment>
<feature type="domain" description="Tyrosine specific protein phosphatases" evidence="8">
    <location>
        <begin position="339"/>
        <end position="400"/>
    </location>
</feature>
<dbReference type="GO" id="GO:0005737">
    <property type="term" value="C:cytoplasm"/>
    <property type="evidence" value="ECO:0007669"/>
    <property type="project" value="UniProtKB-SubCell"/>
</dbReference>
<evidence type="ECO:0008006" key="12">
    <source>
        <dbReference type="Google" id="ProtNLM"/>
    </source>
</evidence>
<dbReference type="Proteomes" id="UP000677054">
    <property type="component" value="Unassembled WGS sequence"/>
</dbReference>
<reference evidence="10" key="1">
    <citation type="submission" date="2020-11" db="EMBL/GenBank/DDBJ databases">
        <authorList>
            <person name="Tran Van P."/>
        </authorList>
    </citation>
    <scope>NUCLEOTIDE SEQUENCE</scope>
</reference>
<dbReference type="InterPro" id="IPR000387">
    <property type="entry name" value="Tyr_Pase_dom"/>
</dbReference>
<dbReference type="PROSITE" id="PS51339">
    <property type="entry name" value="PPASE_MYOTUBULARIN"/>
    <property type="match status" value="1"/>
</dbReference>
<feature type="active site" description="Phosphocysteine intermediate" evidence="6">
    <location>
        <position position="369"/>
    </location>
</feature>
<sequence>MWTGEEGRGKGLMRRALRSFLSLDACFSPKDLFFQGSRLLRPRVENVRLVDRYNRRKVSMGTLYLTATHLIFVDPDNKKETWIQHSHIGSVEKLSLSTSGCPLHIRCKTFLIVTFIIPKERDCHNIYTSLCQLSQPVNVEDLYCFHYTSPDQELCRGIGWNFFDLQAEYQRFGIPNEHWTLSNINKDYELCDTYPRILYVPSSASTPVLVGSSKFRSRGRLPILSYVYRNKASICRCSQPLVGFSARCMEDEHLLNCILHANPNADFMYVVDTRPMINAVVNRAAGKGYEKEDFYANIKFQFMSIENIHVMRSSLAKLLEACELKSPSMSSFLDGLASSGWLKHIKSILETGWFVAKAVAGGISVLVHCSDGWDRTAQVCALAQLFLDSHYRTIQGFQVL</sequence>
<evidence type="ECO:0000259" key="9">
    <source>
        <dbReference type="PROSITE" id="PS51339"/>
    </source>
</evidence>
<dbReference type="PANTHER" id="PTHR10807">
    <property type="entry name" value="MYOTUBULARIN-RELATED"/>
    <property type="match status" value="1"/>
</dbReference>
<evidence type="ECO:0000256" key="4">
    <source>
        <dbReference type="ARBA" id="ARBA00022490"/>
    </source>
</evidence>
<feature type="domain" description="Myotubularin phosphatase" evidence="9">
    <location>
        <begin position="159"/>
        <end position="400"/>
    </location>
</feature>
<evidence type="ECO:0000256" key="1">
    <source>
        <dbReference type="ARBA" id="ARBA00004184"/>
    </source>
</evidence>
<accession>A0A7R9A366</accession>
<dbReference type="InterPro" id="IPR016130">
    <property type="entry name" value="Tyr_Pase_AS"/>
</dbReference>
<feature type="binding site" evidence="7">
    <location>
        <begin position="369"/>
        <end position="375"/>
    </location>
    <ligand>
        <name>substrate</name>
    </ligand>
</feature>
<evidence type="ECO:0000313" key="11">
    <source>
        <dbReference type="Proteomes" id="UP000677054"/>
    </source>
</evidence>
<dbReference type="GO" id="GO:0004438">
    <property type="term" value="F:phosphatidylinositol-3-phosphate phosphatase activity"/>
    <property type="evidence" value="ECO:0007669"/>
    <property type="project" value="TreeGrafter"/>
</dbReference>
<keyword evidence="11" id="KW-1185">Reference proteome</keyword>
<dbReference type="CDD" id="cd13210">
    <property type="entry name" value="PH-GRAM_MTMR6-like"/>
    <property type="match status" value="1"/>
</dbReference>
<dbReference type="OrthoDB" id="271628at2759"/>
<keyword evidence="4" id="KW-0963">Cytoplasm</keyword>
<dbReference type="InterPro" id="IPR030564">
    <property type="entry name" value="Myotubularin"/>
</dbReference>
<dbReference type="PROSITE" id="PS00383">
    <property type="entry name" value="TYR_PHOSPHATASE_1"/>
    <property type="match status" value="1"/>
</dbReference>
<dbReference type="EMBL" id="CAJPEV010001008">
    <property type="protein sequence ID" value="CAG0890100.1"/>
    <property type="molecule type" value="Genomic_DNA"/>
</dbReference>
<dbReference type="Pfam" id="PF21098">
    <property type="entry name" value="PH-GRAM_MTMR6-like"/>
    <property type="match status" value="1"/>
</dbReference>
<dbReference type="EMBL" id="LR900525">
    <property type="protein sequence ID" value="CAD7245985.1"/>
    <property type="molecule type" value="Genomic_DNA"/>
</dbReference>
<keyword evidence="5" id="KW-0378">Hydrolase</keyword>
<evidence type="ECO:0000256" key="3">
    <source>
        <dbReference type="ARBA" id="ARBA00007471"/>
    </source>
</evidence>
<gene>
    <name evidence="10" type="ORF">DSTB1V02_LOCUS5851</name>
</gene>
<dbReference type="PANTHER" id="PTHR10807:SF8">
    <property type="entry name" value="PHOSPHATIDYLINOSITOL-3-PHOSPHATE PHOSPHATASE"/>
    <property type="match status" value="1"/>
</dbReference>
<dbReference type="Gene3D" id="2.30.29.30">
    <property type="entry name" value="Pleckstrin-homology domain (PH domain)/Phosphotyrosine-binding domain (PTB)"/>
    <property type="match status" value="1"/>
</dbReference>
<dbReference type="InterPro" id="IPR029021">
    <property type="entry name" value="Prot-tyrosine_phosphatase-like"/>
</dbReference>
<dbReference type="InterPro" id="IPR011993">
    <property type="entry name" value="PH-like_dom_sf"/>
</dbReference>
<protein>
    <recommendedName>
        <fullName evidence="12">Myotubularin phosphatase domain-containing protein</fullName>
    </recommendedName>
</protein>
<evidence type="ECO:0000256" key="7">
    <source>
        <dbReference type="PIRSR" id="PIRSR630564-2"/>
    </source>
</evidence>
<evidence type="ECO:0000313" key="10">
    <source>
        <dbReference type="EMBL" id="CAD7245985.1"/>
    </source>
</evidence>
<dbReference type="GO" id="GO:0046856">
    <property type="term" value="P:phosphatidylinositol dephosphorylation"/>
    <property type="evidence" value="ECO:0007669"/>
    <property type="project" value="TreeGrafter"/>
</dbReference>
<dbReference type="FunFam" id="2.30.29.30:FF:000135">
    <property type="entry name" value="Myotubularin related protein 6"/>
    <property type="match status" value="1"/>
</dbReference>
<dbReference type="GO" id="GO:0012505">
    <property type="term" value="C:endomembrane system"/>
    <property type="evidence" value="ECO:0007669"/>
    <property type="project" value="UniProtKB-SubCell"/>
</dbReference>
<dbReference type="AlphaFoldDB" id="A0A7R9A366"/>
<dbReference type="SUPFAM" id="SSF52799">
    <property type="entry name" value="(Phosphotyrosine protein) phosphatases II"/>
    <property type="match status" value="1"/>
</dbReference>
<dbReference type="PROSITE" id="PS50056">
    <property type="entry name" value="TYR_PHOSPHATASE_2"/>
    <property type="match status" value="1"/>
</dbReference>
<dbReference type="GO" id="GO:0106018">
    <property type="term" value="F:phosphatidylinositol-3,5-bisphosphate phosphatase activity"/>
    <property type="evidence" value="ECO:0007669"/>
    <property type="project" value="TreeGrafter"/>
</dbReference>
<feature type="binding site" evidence="7">
    <location>
        <begin position="307"/>
        <end position="308"/>
    </location>
    <ligand>
        <name>substrate</name>
    </ligand>
</feature>
<dbReference type="SUPFAM" id="SSF50729">
    <property type="entry name" value="PH domain-like"/>
    <property type="match status" value="1"/>
</dbReference>
<evidence type="ECO:0000256" key="6">
    <source>
        <dbReference type="PIRSR" id="PIRSR630564-1"/>
    </source>
</evidence>